<comment type="caution">
    <text evidence="1">The sequence shown here is derived from an EMBL/GenBank/DDBJ whole genome shotgun (WGS) entry which is preliminary data.</text>
</comment>
<dbReference type="AlphaFoldDB" id="A0A8H4SZC0"/>
<organism evidence="1 2">
    <name type="scientific">Fusarium sarcochroum</name>
    <dbReference type="NCBI Taxonomy" id="1208366"/>
    <lineage>
        <taxon>Eukaryota</taxon>
        <taxon>Fungi</taxon>
        <taxon>Dikarya</taxon>
        <taxon>Ascomycota</taxon>
        <taxon>Pezizomycotina</taxon>
        <taxon>Sordariomycetes</taxon>
        <taxon>Hypocreomycetidae</taxon>
        <taxon>Hypocreales</taxon>
        <taxon>Nectriaceae</taxon>
        <taxon>Fusarium</taxon>
        <taxon>Fusarium lateritium species complex</taxon>
    </lineage>
</organism>
<sequence>MNLQDLLPEIIFQICELLCQHCAEDHRKWPSRASWSDETEPRILRQALLDLSLLCKSWGSIAQKVLHHHFGFLEKDPTAQVLFCRTISENPELAQQLKHAELHHIETALDKTLAEGWINDVLDRFSSFITFDVETSRWEEFVAPLILLQVPNLKHLVAEGKNDWMFFEKFNKQTLVRERPLPRHLKAISVGKCVRKDDTSWFPIDLSKNGFGGVLPAFEKLQQIAIWSPDSHTIRDPLPLRNIRALCFGDVTLSKRELRSLVLATGLLEDFAYRGRNPMYPDAVSGQEIFETLALRKDTLKGAVVMSRKAEDHFTAGSKLTNLKSLVIEYDTFWKVSPDNTHLDYQALVGVFPPFLESISFCIYHEHFEGMREALINYILSNCAESPEEQKLKFIDIQIFGKAYDAQMSKPRSLIQLRNANARILRERVRKFMENGGRILMWSEVRYLVRIT</sequence>
<reference evidence="1" key="2">
    <citation type="submission" date="2020-05" db="EMBL/GenBank/DDBJ databases">
        <authorList>
            <person name="Kim H.-S."/>
            <person name="Proctor R.H."/>
            <person name="Brown D.W."/>
        </authorList>
    </citation>
    <scope>NUCLEOTIDE SEQUENCE</scope>
    <source>
        <strain evidence="1">NRRL 20472</strain>
    </source>
</reference>
<evidence type="ECO:0000313" key="2">
    <source>
        <dbReference type="Proteomes" id="UP000622797"/>
    </source>
</evidence>
<dbReference type="EMBL" id="JABEXW010001049">
    <property type="protein sequence ID" value="KAF4948489.1"/>
    <property type="molecule type" value="Genomic_DNA"/>
</dbReference>
<accession>A0A8H4SZC0</accession>
<dbReference type="Proteomes" id="UP000622797">
    <property type="component" value="Unassembled WGS sequence"/>
</dbReference>
<reference evidence="1" key="1">
    <citation type="journal article" date="2020" name="BMC Genomics">
        <title>Correction to: Identification and distribution of gene clusters required for synthesis of sphingolipid metabolism inhibitors in diverse species of the filamentous fungus Fusarium.</title>
        <authorList>
            <person name="Kim H.S."/>
            <person name="Lohmar J.M."/>
            <person name="Busman M."/>
            <person name="Brown D.W."/>
            <person name="Naumann T.A."/>
            <person name="Divon H.H."/>
            <person name="Lysoe E."/>
            <person name="Uhlig S."/>
            <person name="Proctor R.H."/>
        </authorList>
    </citation>
    <scope>NUCLEOTIDE SEQUENCE</scope>
    <source>
        <strain evidence="1">NRRL 20472</strain>
    </source>
</reference>
<evidence type="ECO:0000313" key="1">
    <source>
        <dbReference type="EMBL" id="KAF4948489.1"/>
    </source>
</evidence>
<keyword evidence="2" id="KW-1185">Reference proteome</keyword>
<protein>
    <submittedName>
        <fullName evidence="1">Uncharacterized protein</fullName>
    </submittedName>
</protein>
<proteinExistence type="predicted"/>
<name>A0A8H4SZC0_9HYPO</name>
<gene>
    <name evidence="1" type="ORF">FSARC_13726</name>
</gene>
<dbReference type="OrthoDB" id="2520703at2759"/>